<accession>A0AAV1UIQ6</accession>
<evidence type="ECO:0000313" key="6">
    <source>
        <dbReference type="EMBL" id="CAK7933987.1"/>
    </source>
</evidence>
<feature type="domain" description="PCI" evidence="5">
    <location>
        <begin position="56"/>
        <end position="214"/>
    </location>
</feature>
<dbReference type="GO" id="GO:0001732">
    <property type="term" value="P:formation of cytoplasmic translation initiation complex"/>
    <property type="evidence" value="ECO:0007669"/>
    <property type="project" value="UniProtKB-UniRule"/>
</dbReference>
<dbReference type="HAMAP" id="MF_03010">
    <property type="entry name" value="eIF3k"/>
    <property type="match status" value="1"/>
</dbReference>
<comment type="subunit">
    <text evidence="4">Component of the eukaryotic translation initiation factor 3 (eIF-3) complex.</text>
</comment>
<dbReference type="FunFam" id="1.25.40.250:FF:000008">
    <property type="entry name" value="Eukaryotic translation initiation factor 3 subunit K"/>
    <property type="match status" value="1"/>
</dbReference>
<dbReference type="GO" id="GO:0003743">
    <property type="term" value="F:translation initiation factor activity"/>
    <property type="evidence" value="ECO:0007669"/>
    <property type="project" value="UniProtKB-UniRule"/>
</dbReference>
<comment type="function">
    <text evidence="4">Component of the eukaryotic translation initiation factor 3 (eIF-3) complex, which is involved in protein synthesis of a specialized repertoire of mRNAs and, together with other initiation factors, stimulates binding of mRNA and methionyl-tRNAi to the 40S ribosome. The eIF-3 complex specifically targets and initiates translation of a subset of mRNAs involved in cell proliferation.</text>
</comment>
<dbReference type="InterPro" id="IPR036390">
    <property type="entry name" value="WH_DNA-bd_sf"/>
</dbReference>
<dbReference type="InterPro" id="IPR000717">
    <property type="entry name" value="PCI_dom"/>
</dbReference>
<dbReference type="GO" id="GO:0005852">
    <property type="term" value="C:eukaryotic translation initiation factor 3 complex"/>
    <property type="evidence" value="ECO:0007669"/>
    <property type="project" value="UniProtKB-UniRule"/>
</dbReference>
<gene>
    <name evidence="6" type="ORF">PM001_LOCUS19137</name>
</gene>
<dbReference type="Gene3D" id="1.25.40.250">
    <property type="entry name" value="ARM repeat, domain 1"/>
    <property type="match status" value="1"/>
</dbReference>
<dbReference type="Pfam" id="PF10075">
    <property type="entry name" value="CSN8_PSD8_EIF3K"/>
    <property type="match status" value="1"/>
</dbReference>
<evidence type="ECO:0000313" key="7">
    <source>
        <dbReference type="Proteomes" id="UP001162060"/>
    </source>
</evidence>
<name>A0AAV1UIQ6_9STRA</name>
<organism evidence="6 7">
    <name type="scientific">Peronospora matthiolae</name>
    <dbReference type="NCBI Taxonomy" id="2874970"/>
    <lineage>
        <taxon>Eukaryota</taxon>
        <taxon>Sar</taxon>
        <taxon>Stramenopiles</taxon>
        <taxon>Oomycota</taxon>
        <taxon>Peronosporomycetes</taxon>
        <taxon>Peronosporales</taxon>
        <taxon>Peronosporaceae</taxon>
        <taxon>Peronospora</taxon>
    </lineage>
</organism>
<dbReference type="PROSITE" id="PS50250">
    <property type="entry name" value="PCI"/>
    <property type="match status" value="1"/>
</dbReference>
<dbReference type="InterPro" id="IPR009374">
    <property type="entry name" value="eIF3k"/>
</dbReference>
<evidence type="ECO:0000259" key="5">
    <source>
        <dbReference type="PROSITE" id="PS50250"/>
    </source>
</evidence>
<keyword evidence="2 4" id="KW-0396">Initiation factor</keyword>
<proteinExistence type="inferred from homology"/>
<dbReference type="GO" id="GO:0033290">
    <property type="term" value="C:eukaryotic 48S preinitiation complex"/>
    <property type="evidence" value="ECO:0007669"/>
    <property type="project" value="UniProtKB-UniRule"/>
</dbReference>
<reference evidence="6" key="1">
    <citation type="submission" date="2024-01" db="EMBL/GenBank/DDBJ databases">
        <authorList>
            <person name="Webb A."/>
        </authorList>
    </citation>
    <scope>NUCLEOTIDE SEQUENCE</scope>
    <source>
        <strain evidence="6">Pm1</strain>
    </source>
</reference>
<comment type="caution">
    <text evidence="6">The sequence shown here is derived from an EMBL/GenBank/DDBJ whole genome shotgun (WGS) entry which is preliminary data.</text>
</comment>
<dbReference type="SUPFAM" id="SSF46785">
    <property type="entry name" value="Winged helix' DNA-binding domain"/>
    <property type="match status" value="1"/>
</dbReference>
<comment type="similarity">
    <text evidence="4">Belongs to the eIF-3 subunit K family.</text>
</comment>
<evidence type="ECO:0000256" key="1">
    <source>
        <dbReference type="ARBA" id="ARBA00022490"/>
    </source>
</evidence>
<comment type="subcellular location">
    <subcellularLocation>
        <location evidence="4">Cytoplasm</location>
    </subcellularLocation>
</comment>
<dbReference type="EMBL" id="CAKLBY020000197">
    <property type="protein sequence ID" value="CAK7933987.1"/>
    <property type="molecule type" value="Genomic_DNA"/>
</dbReference>
<dbReference type="InterPro" id="IPR016020">
    <property type="entry name" value="Transl_init_fac_sub12_N_euk"/>
</dbReference>
<evidence type="ECO:0000256" key="3">
    <source>
        <dbReference type="ARBA" id="ARBA00022917"/>
    </source>
</evidence>
<dbReference type="GO" id="GO:0016282">
    <property type="term" value="C:eukaryotic 43S preinitiation complex"/>
    <property type="evidence" value="ECO:0007669"/>
    <property type="project" value="UniProtKB-UniRule"/>
</dbReference>
<sequence>MPAFPPQTIVDFATAPDASATQQQLLHVHNSRGLCDQATVHVLESYLAEQVQHTTVDVDANLALLKLYQLYPSTLKAATVATVLIKGMMALPSTFFTGASTMVPESIREDAHVSAVLRTGFMLQSCLFEDFWKTDVAFADQVPGFLESVRAYILVAICRSHSVISTDVFKAKLNVSDQQVADIVAAEQWTVAGNLIQIKPNELNQMQAKKVQENIQYEDVLKAIHVLSK</sequence>
<dbReference type="Gene3D" id="1.10.10.10">
    <property type="entry name" value="Winged helix-like DNA-binding domain superfamily/Winged helix DNA-binding domain"/>
    <property type="match status" value="1"/>
</dbReference>
<keyword evidence="1 4" id="KW-0963">Cytoplasm</keyword>
<dbReference type="GO" id="GO:0003723">
    <property type="term" value="F:RNA binding"/>
    <property type="evidence" value="ECO:0007669"/>
    <property type="project" value="UniProtKB-UniRule"/>
</dbReference>
<dbReference type="GO" id="GO:0043022">
    <property type="term" value="F:ribosome binding"/>
    <property type="evidence" value="ECO:0007669"/>
    <property type="project" value="InterPro"/>
</dbReference>
<dbReference type="SUPFAM" id="SSF48371">
    <property type="entry name" value="ARM repeat"/>
    <property type="match status" value="1"/>
</dbReference>
<dbReference type="InterPro" id="IPR016024">
    <property type="entry name" value="ARM-type_fold"/>
</dbReference>
<dbReference type="AlphaFoldDB" id="A0AAV1UIQ6"/>
<dbReference type="InterPro" id="IPR036388">
    <property type="entry name" value="WH-like_DNA-bd_sf"/>
</dbReference>
<evidence type="ECO:0000256" key="2">
    <source>
        <dbReference type="ARBA" id="ARBA00022540"/>
    </source>
</evidence>
<dbReference type="GO" id="GO:0006446">
    <property type="term" value="P:regulation of translational initiation"/>
    <property type="evidence" value="ECO:0007669"/>
    <property type="project" value="InterPro"/>
</dbReference>
<keyword evidence="3 4" id="KW-0648">Protein biosynthesis</keyword>
<dbReference type="Proteomes" id="UP001162060">
    <property type="component" value="Unassembled WGS sequence"/>
</dbReference>
<evidence type="ECO:0000256" key="4">
    <source>
        <dbReference type="HAMAP-Rule" id="MF_03010"/>
    </source>
</evidence>
<dbReference type="PANTHER" id="PTHR13022">
    <property type="entry name" value="EUKARYOTIC TRANSLATION INITIATION FACTOR 3 SUBUNIT 11"/>
    <property type="match status" value="1"/>
</dbReference>
<dbReference type="PANTHER" id="PTHR13022:SF0">
    <property type="entry name" value="EUKARYOTIC TRANSLATION INITIATION FACTOR 3 SUBUNIT K"/>
    <property type="match status" value="1"/>
</dbReference>
<dbReference type="InterPro" id="IPR033464">
    <property type="entry name" value="CSN8_PSD8_EIF3K"/>
</dbReference>
<protein>
    <recommendedName>
        <fullName evidence="4">Eukaryotic translation initiation factor 3 subunit K</fullName>
        <shortName evidence="4">eIF3k</shortName>
    </recommendedName>
    <alternativeName>
        <fullName evidence="4">eIF-3 p25</fullName>
    </alternativeName>
</protein>